<dbReference type="AlphaFoldDB" id="A0A956M0J9"/>
<dbReference type="EMBL" id="JAGQHR010000470">
    <property type="protein sequence ID" value="MCA9728768.1"/>
    <property type="molecule type" value="Genomic_DNA"/>
</dbReference>
<evidence type="ECO:0000313" key="2">
    <source>
        <dbReference type="Proteomes" id="UP000697710"/>
    </source>
</evidence>
<evidence type="ECO:0000313" key="1">
    <source>
        <dbReference type="EMBL" id="MCA9728768.1"/>
    </source>
</evidence>
<dbReference type="Proteomes" id="UP000697710">
    <property type="component" value="Unassembled WGS sequence"/>
</dbReference>
<dbReference type="SUPFAM" id="SSF117281">
    <property type="entry name" value="Kelch motif"/>
    <property type="match status" value="1"/>
</dbReference>
<reference evidence="1" key="2">
    <citation type="journal article" date="2021" name="Microbiome">
        <title>Successional dynamics and alternative stable states in a saline activated sludge microbial community over 9 years.</title>
        <authorList>
            <person name="Wang Y."/>
            <person name="Ye J."/>
            <person name="Ju F."/>
            <person name="Liu L."/>
            <person name="Boyd J.A."/>
            <person name="Deng Y."/>
            <person name="Parks D.H."/>
            <person name="Jiang X."/>
            <person name="Yin X."/>
            <person name="Woodcroft B.J."/>
            <person name="Tyson G.W."/>
            <person name="Hugenholtz P."/>
            <person name="Polz M.F."/>
            <person name="Zhang T."/>
        </authorList>
    </citation>
    <scope>NUCLEOTIDE SEQUENCE</scope>
    <source>
        <strain evidence="1">HKST-UBA01</strain>
    </source>
</reference>
<dbReference type="InterPro" id="IPR015915">
    <property type="entry name" value="Kelch-typ_b-propeller"/>
</dbReference>
<name>A0A956M0J9_UNCEI</name>
<organism evidence="1 2">
    <name type="scientific">Eiseniibacteriota bacterium</name>
    <dbReference type="NCBI Taxonomy" id="2212470"/>
    <lineage>
        <taxon>Bacteria</taxon>
        <taxon>Candidatus Eiseniibacteriota</taxon>
    </lineage>
</organism>
<gene>
    <name evidence="1" type="ORF">KC729_13845</name>
</gene>
<sequence length="168" mass="17941">MDSRDNAIDLCATSENPSAKTVVLPWYRGVPYTVSMSPAQGPVYFDSSHLGTFQGVHVDGIIGSTEADRAWMVENVEPGSQLAIPPSYKNIENFTYLPDCGNISDNSGAFNLDVAPSGWGSWPPVPSAPVGTAAIITPNGIVYTFGGGCNDTEYSNTVYWLDPRTDDG</sequence>
<protein>
    <submittedName>
        <fullName evidence="1">Uncharacterized protein</fullName>
    </submittedName>
</protein>
<proteinExistence type="predicted"/>
<comment type="caution">
    <text evidence="1">The sequence shown here is derived from an EMBL/GenBank/DDBJ whole genome shotgun (WGS) entry which is preliminary data.</text>
</comment>
<dbReference type="Pfam" id="PF01344">
    <property type="entry name" value="Kelch_1"/>
    <property type="match status" value="1"/>
</dbReference>
<feature type="non-terminal residue" evidence="1">
    <location>
        <position position="168"/>
    </location>
</feature>
<accession>A0A956M0J9</accession>
<reference evidence="1" key="1">
    <citation type="submission" date="2020-04" db="EMBL/GenBank/DDBJ databases">
        <authorList>
            <person name="Zhang T."/>
        </authorList>
    </citation>
    <scope>NUCLEOTIDE SEQUENCE</scope>
    <source>
        <strain evidence="1">HKST-UBA01</strain>
    </source>
</reference>
<dbReference type="InterPro" id="IPR006652">
    <property type="entry name" value="Kelch_1"/>
</dbReference>
<dbReference type="Gene3D" id="2.120.10.80">
    <property type="entry name" value="Kelch-type beta propeller"/>
    <property type="match status" value="1"/>
</dbReference>